<dbReference type="Proteomes" id="UP000095192">
    <property type="component" value="Unassembled WGS sequence"/>
</dbReference>
<dbReference type="EMBL" id="JROU02002243">
    <property type="protein sequence ID" value="OEH73787.1"/>
    <property type="molecule type" value="Genomic_DNA"/>
</dbReference>
<name>A0A1D3CRF8_9EIME</name>
<dbReference type="AlphaFoldDB" id="A0A1D3CRF8"/>
<accession>A0A1D3CRF8</accession>
<dbReference type="VEuPathDB" id="ToxoDB:cyc_04689"/>
<dbReference type="InParanoid" id="A0A1D3CRF8"/>
<protein>
    <submittedName>
        <fullName evidence="1">Uncharacterized protein</fullName>
    </submittedName>
</protein>
<gene>
    <name evidence="1" type="ORF">cyc_04689</name>
</gene>
<evidence type="ECO:0000313" key="2">
    <source>
        <dbReference type="Proteomes" id="UP000095192"/>
    </source>
</evidence>
<reference evidence="1 2" key="1">
    <citation type="journal article" date="2016" name="BMC Genomics">
        <title>Comparative genomics reveals Cyclospora cayetanensis possesses coccidia-like metabolism and invasion components but unique surface antigens.</title>
        <authorList>
            <person name="Liu S."/>
            <person name="Wang L."/>
            <person name="Zheng H."/>
            <person name="Xu Z."/>
            <person name="Roellig D.M."/>
            <person name="Li N."/>
            <person name="Frace M.A."/>
            <person name="Tang K."/>
            <person name="Arrowood M.J."/>
            <person name="Moss D.M."/>
            <person name="Zhang L."/>
            <person name="Feng Y."/>
            <person name="Xiao L."/>
        </authorList>
    </citation>
    <scope>NUCLEOTIDE SEQUENCE [LARGE SCALE GENOMIC DNA]</scope>
    <source>
        <strain evidence="1 2">CHN_HEN01</strain>
    </source>
</reference>
<comment type="caution">
    <text evidence="1">The sequence shown here is derived from an EMBL/GenBank/DDBJ whole genome shotgun (WGS) entry which is preliminary data.</text>
</comment>
<proteinExistence type="predicted"/>
<organism evidence="1 2">
    <name type="scientific">Cyclospora cayetanensis</name>
    <dbReference type="NCBI Taxonomy" id="88456"/>
    <lineage>
        <taxon>Eukaryota</taxon>
        <taxon>Sar</taxon>
        <taxon>Alveolata</taxon>
        <taxon>Apicomplexa</taxon>
        <taxon>Conoidasida</taxon>
        <taxon>Coccidia</taxon>
        <taxon>Eucoccidiorida</taxon>
        <taxon>Eimeriorina</taxon>
        <taxon>Eimeriidae</taxon>
        <taxon>Cyclospora</taxon>
    </lineage>
</organism>
<keyword evidence="2" id="KW-1185">Reference proteome</keyword>
<sequence>MAGNAGLIFQKNGSDVLDTSAAPVPQGLPCKEAHARTKRCSHASSGQRTLVAFAALFTVSVVVLLVTKCYNALNGDYISRGGAKQRSLSNGGYEYCVGDANESSSYDRSSDYSLLNDVAQQRDLLQLDMPDMLSLSQSEGARISVALGIVCIAIAADESLKILVEGMKGQADISHRLFDKISGVRGSVNQRVATLRSAFRAGKKRLEVALAKYEEHKKVLYSLAYDPNQKKLAAFLMLNALASGRKLSDTAAKGLAAAERVLYPEKRFSFRMSDYQSLLLHILAHEKLNKLENWVSTLSRSKNSGMGAQERAALADQALEAIEDTALLLLPLRALGEKYYSEMLRKPLGELDSLMGEISADIPAKDSMLGSEAQQKTIGGPSRRLIPNSVKPFGSLNEVENISKNLLASMAFLLDYIKKGGQGSGNLDEIIEAGRAHYFLLDASLPSMNANQRLHSEYKKMSEAYRQALEALSDLVPWAYWEPLQSGEYYNSEHNESQKLSEV</sequence>
<evidence type="ECO:0000313" key="1">
    <source>
        <dbReference type="EMBL" id="OEH73787.1"/>
    </source>
</evidence>